<dbReference type="SUPFAM" id="SSF47175">
    <property type="entry name" value="Cytochromes"/>
    <property type="match status" value="1"/>
</dbReference>
<gene>
    <name evidence="2" type="ORF">EHO51_14185</name>
</gene>
<dbReference type="InterPro" id="IPR010980">
    <property type="entry name" value="Cyt_c/b562"/>
</dbReference>
<protein>
    <recommendedName>
        <fullName evidence="4">Cytochrome c</fullName>
    </recommendedName>
</protein>
<feature type="signal peptide" evidence="1">
    <location>
        <begin position="1"/>
        <end position="21"/>
    </location>
</feature>
<evidence type="ECO:0000313" key="2">
    <source>
        <dbReference type="EMBL" id="AZG77783.1"/>
    </source>
</evidence>
<proteinExistence type="predicted"/>
<accession>A0A3G8M715</accession>
<dbReference type="Proteomes" id="UP000273982">
    <property type="component" value="Chromosome"/>
</dbReference>
<dbReference type="KEGG" id="mros:EHO51_14185"/>
<dbReference type="GO" id="GO:0009055">
    <property type="term" value="F:electron transfer activity"/>
    <property type="evidence" value="ECO:0007669"/>
    <property type="project" value="InterPro"/>
</dbReference>
<sequence length="182" mass="19203">MRRLFFAAACGLSLFGAAAIAGDDTDDHGAHMKQMNMEHMKMSPKMRDTRQEVDLPAPMRAHMLANMRGHAESVAEILAALGKGDGAGAAKIADTRLGMASSGAAACKPNAKSGELGDMPAMMAHHMPDEMRALGLTMHEQASKFAQEAAKIGPGGDMRPALAELSQVVQACNACHATYRLD</sequence>
<evidence type="ECO:0000256" key="1">
    <source>
        <dbReference type="SAM" id="SignalP"/>
    </source>
</evidence>
<dbReference type="RefSeq" id="WP_124739428.1">
    <property type="nucleotide sequence ID" value="NZ_CP034086.1"/>
</dbReference>
<name>A0A3G8M715_9HYPH</name>
<dbReference type="GO" id="GO:0005506">
    <property type="term" value="F:iron ion binding"/>
    <property type="evidence" value="ECO:0007669"/>
    <property type="project" value="InterPro"/>
</dbReference>
<evidence type="ECO:0008006" key="4">
    <source>
        <dbReference type="Google" id="ProtNLM"/>
    </source>
</evidence>
<keyword evidence="1" id="KW-0732">Signal</keyword>
<dbReference type="GO" id="GO:0020037">
    <property type="term" value="F:heme binding"/>
    <property type="evidence" value="ECO:0007669"/>
    <property type="project" value="InterPro"/>
</dbReference>
<dbReference type="AlphaFoldDB" id="A0A3G8M715"/>
<dbReference type="InterPro" id="IPR002321">
    <property type="entry name" value="Cyt_c_II"/>
</dbReference>
<feature type="chain" id="PRO_5018272110" description="Cytochrome c" evidence="1">
    <location>
        <begin position="22"/>
        <end position="182"/>
    </location>
</feature>
<dbReference type="PROSITE" id="PS51009">
    <property type="entry name" value="CYTCII"/>
    <property type="match status" value="1"/>
</dbReference>
<reference evidence="2 3" key="1">
    <citation type="submission" date="2018-11" db="EMBL/GenBank/DDBJ databases">
        <title>Genome squencing of methanotrophic bacteria isolated from alkaline groundwater in Korea.</title>
        <authorList>
            <person name="Nguyen L.N."/>
        </authorList>
    </citation>
    <scope>NUCLEOTIDE SEQUENCE [LARGE SCALE GENOMIC DNA]</scope>
    <source>
        <strain evidence="2 3">GW6</strain>
    </source>
</reference>
<organism evidence="2 3">
    <name type="scientific">Methylocystis rosea</name>
    <dbReference type="NCBI Taxonomy" id="173366"/>
    <lineage>
        <taxon>Bacteria</taxon>
        <taxon>Pseudomonadati</taxon>
        <taxon>Pseudomonadota</taxon>
        <taxon>Alphaproteobacteria</taxon>
        <taxon>Hyphomicrobiales</taxon>
        <taxon>Methylocystaceae</taxon>
        <taxon>Methylocystis</taxon>
    </lineage>
</organism>
<dbReference type="EMBL" id="CP034086">
    <property type="protein sequence ID" value="AZG77783.1"/>
    <property type="molecule type" value="Genomic_DNA"/>
</dbReference>
<evidence type="ECO:0000313" key="3">
    <source>
        <dbReference type="Proteomes" id="UP000273982"/>
    </source>
</evidence>
<dbReference type="Gene3D" id="1.20.120.10">
    <property type="entry name" value="Cytochrome c/b562"/>
    <property type="match status" value="1"/>
</dbReference>
<dbReference type="GO" id="GO:0022900">
    <property type="term" value="P:electron transport chain"/>
    <property type="evidence" value="ECO:0007669"/>
    <property type="project" value="InterPro"/>
</dbReference>